<reference evidence="2 3" key="1">
    <citation type="submission" date="2020-03" db="EMBL/GenBank/DDBJ databases">
        <title>Metabolic flexibility allows generalist bacteria to become dominant in a frequently disturbed ecosystem.</title>
        <authorList>
            <person name="Chen Y.-J."/>
            <person name="Leung P.M."/>
            <person name="Bay S.K."/>
            <person name="Hugenholtz P."/>
            <person name="Kessler A.J."/>
            <person name="Shelley G."/>
            <person name="Waite D.W."/>
            <person name="Cook P.L."/>
            <person name="Greening C."/>
        </authorList>
    </citation>
    <scope>NUCLEOTIDE SEQUENCE [LARGE SCALE GENOMIC DNA]</scope>
    <source>
        <strain evidence="2">SS_bin_28</strain>
    </source>
</reference>
<protein>
    <submittedName>
        <fullName evidence="2">Uncharacterized protein</fullName>
    </submittedName>
</protein>
<dbReference type="EMBL" id="JABDJR010000286">
    <property type="protein sequence ID" value="NNF06551.1"/>
    <property type="molecule type" value="Genomic_DNA"/>
</dbReference>
<organism evidence="2 3">
    <name type="scientific">Eiseniibacteriota bacterium</name>
    <dbReference type="NCBI Taxonomy" id="2212470"/>
    <lineage>
        <taxon>Bacteria</taxon>
        <taxon>Candidatus Eiseniibacteriota</taxon>
    </lineage>
</organism>
<feature type="chain" id="PRO_5031146582" evidence="1">
    <location>
        <begin position="19"/>
        <end position="66"/>
    </location>
</feature>
<dbReference type="Proteomes" id="UP000547674">
    <property type="component" value="Unassembled WGS sequence"/>
</dbReference>
<comment type="caution">
    <text evidence="2">The sequence shown here is derived from an EMBL/GenBank/DDBJ whole genome shotgun (WGS) entry which is preliminary data.</text>
</comment>
<name>A0A7Y2E7F5_UNCEI</name>
<evidence type="ECO:0000256" key="1">
    <source>
        <dbReference type="SAM" id="SignalP"/>
    </source>
</evidence>
<accession>A0A7Y2E7F5</accession>
<dbReference type="AlphaFoldDB" id="A0A7Y2E7F5"/>
<feature type="signal peptide" evidence="1">
    <location>
        <begin position="1"/>
        <end position="18"/>
    </location>
</feature>
<evidence type="ECO:0000313" key="2">
    <source>
        <dbReference type="EMBL" id="NNF06551.1"/>
    </source>
</evidence>
<sequence length="66" mass="7271">MRLRFRIFLTALALVAFAGSATITMNAEAKPRCNKCKKDGCPTGYCYIDCGGCCFEDPQHGVVCFR</sequence>
<gene>
    <name evidence="2" type="ORF">HKN21_07305</name>
</gene>
<keyword evidence="1" id="KW-0732">Signal</keyword>
<evidence type="ECO:0000313" key="3">
    <source>
        <dbReference type="Proteomes" id="UP000547674"/>
    </source>
</evidence>
<proteinExistence type="predicted"/>